<evidence type="ECO:0000256" key="1">
    <source>
        <dbReference type="SAM" id="SignalP"/>
    </source>
</evidence>
<feature type="signal peptide" evidence="1">
    <location>
        <begin position="1"/>
        <end position="22"/>
    </location>
</feature>
<sequence length="73" mass="7392">MAWQRLFVLCLVLLAVAPAVHGAVAFGPAGEIHTAGIAKIVPGVKASAVQHASVAGAGAVAMQTHVRAKRNLN</sequence>
<organism evidence="2">
    <name type="scientific">Melanoplus sanguinipes</name>
    <name type="common">Migratory grasshopper</name>
    <dbReference type="NCBI Taxonomy" id="65742"/>
    <lineage>
        <taxon>Eukaryota</taxon>
        <taxon>Metazoa</taxon>
        <taxon>Ecdysozoa</taxon>
        <taxon>Arthropoda</taxon>
        <taxon>Hexapoda</taxon>
        <taxon>Insecta</taxon>
        <taxon>Pterygota</taxon>
        <taxon>Neoptera</taxon>
        <taxon>Polyneoptera</taxon>
        <taxon>Orthoptera</taxon>
        <taxon>Caelifera</taxon>
        <taxon>Acrididea</taxon>
        <taxon>Acridomorpha</taxon>
        <taxon>Acridoidea</taxon>
        <taxon>Acrididae</taxon>
        <taxon>Melanoplinae</taxon>
        <taxon>Melanoplini</taxon>
        <taxon>Melanoplus</taxon>
    </lineage>
</organism>
<proteinExistence type="evidence at transcript level"/>
<keyword evidence="1" id="KW-0732">Signal</keyword>
<evidence type="ECO:0000313" key="2">
    <source>
        <dbReference type="EMBL" id="ALX00031.1"/>
    </source>
</evidence>
<reference evidence="2" key="2">
    <citation type="submission" date="2015-12" db="EMBL/GenBank/DDBJ databases">
        <authorList>
            <person name="Shamseldin A."/>
            <person name="Moawad H."/>
            <person name="Abd El-Rahim W.M."/>
            <person name="Sadowsky M.J."/>
        </authorList>
    </citation>
    <scope>NUCLEOTIDE SEQUENCE</scope>
</reference>
<accession>A0A0U4C4P5</accession>
<protein>
    <submittedName>
        <fullName evidence="2">Uncharacterized protein</fullName>
    </submittedName>
</protein>
<name>A0A0U4C4P5_MELSA</name>
<feature type="chain" id="PRO_5006847538" evidence="1">
    <location>
        <begin position="23"/>
        <end position="73"/>
    </location>
</feature>
<reference evidence="2" key="1">
    <citation type="journal article" date="2015" name="BMC Genomics">
        <title>Combining RNA-seq and proteomic profiling to identify seminal fluid proteins in the migratory grasshopper Melanoplus sanguinipes (F).</title>
        <authorList>
            <person name="Bonilla M.L."/>
            <person name="Todd C."/>
            <person name="Erlandson M."/>
            <person name="Andres J."/>
        </authorList>
    </citation>
    <scope>NUCLEOTIDE SEQUENCE</scope>
</reference>
<dbReference type="AlphaFoldDB" id="A0A0U4C4P5"/>
<dbReference type="EMBL" id="KU218651">
    <property type="protein sequence ID" value="ALX00031.1"/>
    <property type="molecule type" value="mRNA"/>
</dbReference>